<name>A0A9D4GNM1_DREPO</name>
<protein>
    <submittedName>
        <fullName evidence="2">Uncharacterized protein</fullName>
    </submittedName>
</protein>
<proteinExistence type="predicted"/>
<sequence length="54" mass="6236">MVFSWSATFSLCYFSIAKLGVCFDEVQVTFARSPYLQVRIWIDNTPRRRDGSVA</sequence>
<reference evidence="2" key="2">
    <citation type="submission" date="2020-11" db="EMBL/GenBank/DDBJ databases">
        <authorList>
            <person name="McCartney M.A."/>
            <person name="Auch B."/>
            <person name="Kono T."/>
            <person name="Mallez S."/>
            <person name="Becker A."/>
            <person name="Gohl D.M."/>
            <person name="Silverstein K.A.T."/>
            <person name="Koren S."/>
            <person name="Bechman K.B."/>
            <person name="Herman A."/>
            <person name="Abrahante J.E."/>
            <person name="Garbe J."/>
        </authorList>
    </citation>
    <scope>NUCLEOTIDE SEQUENCE</scope>
    <source>
        <strain evidence="2">Duluth1</strain>
        <tissue evidence="2">Whole animal</tissue>
    </source>
</reference>
<keyword evidence="1" id="KW-0732">Signal</keyword>
<feature type="signal peptide" evidence="1">
    <location>
        <begin position="1"/>
        <end position="17"/>
    </location>
</feature>
<evidence type="ECO:0000313" key="2">
    <source>
        <dbReference type="EMBL" id="KAH3818535.1"/>
    </source>
</evidence>
<evidence type="ECO:0000256" key="1">
    <source>
        <dbReference type="SAM" id="SignalP"/>
    </source>
</evidence>
<dbReference type="Proteomes" id="UP000828390">
    <property type="component" value="Unassembled WGS sequence"/>
</dbReference>
<evidence type="ECO:0000313" key="3">
    <source>
        <dbReference type="Proteomes" id="UP000828390"/>
    </source>
</evidence>
<comment type="caution">
    <text evidence="2">The sequence shown here is derived from an EMBL/GenBank/DDBJ whole genome shotgun (WGS) entry which is preliminary data.</text>
</comment>
<keyword evidence="3" id="KW-1185">Reference proteome</keyword>
<gene>
    <name evidence="2" type="ORF">DPMN_120256</name>
</gene>
<organism evidence="2 3">
    <name type="scientific">Dreissena polymorpha</name>
    <name type="common">Zebra mussel</name>
    <name type="synonym">Mytilus polymorpha</name>
    <dbReference type="NCBI Taxonomy" id="45954"/>
    <lineage>
        <taxon>Eukaryota</taxon>
        <taxon>Metazoa</taxon>
        <taxon>Spiralia</taxon>
        <taxon>Lophotrochozoa</taxon>
        <taxon>Mollusca</taxon>
        <taxon>Bivalvia</taxon>
        <taxon>Autobranchia</taxon>
        <taxon>Heteroconchia</taxon>
        <taxon>Euheterodonta</taxon>
        <taxon>Imparidentia</taxon>
        <taxon>Neoheterodontei</taxon>
        <taxon>Myida</taxon>
        <taxon>Dreissenoidea</taxon>
        <taxon>Dreissenidae</taxon>
        <taxon>Dreissena</taxon>
    </lineage>
</organism>
<accession>A0A9D4GNM1</accession>
<reference evidence="2" key="1">
    <citation type="journal article" date="2019" name="bioRxiv">
        <title>The Genome of the Zebra Mussel, Dreissena polymorpha: A Resource for Invasive Species Research.</title>
        <authorList>
            <person name="McCartney M.A."/>
            <person name="Auch B."/>
            <person name="Kono T."/>
            <person name="Mallez S."/>
            <person name="Zhang Y."/>
            <person name="Obille A."/>
            <person name="Becker A."/>
            <person name="Abrahante J.E."/>
            <person name="Garbe J."/>
            <person name="Badalamenti J.P."/>
            <person name="Herman A."/>
            <person name="Mangelson H."/>
            <person name="Liachko I."/>
            <person name="Sullivan S."/>
            <person name="Sone E.D."/>
            <person name="Koren S."/>
            <person name="Silverstein K.A.T."/>
            <person name="Beckman K.B."/>
            <person name="Gohl D.M."/>
        </authorList>
    </citation>
    <scope>NUCLEOTIDE SEQUENCE</scope>
    <source>
        <strain evidence="2">Duluth1</strain>
        <tissue evidence="2">Whole animal</tissue>
    </source>
</reference>
<dbReference type="EMBL" id="JAIWYP010000005">
    <property type="protein sequence ID" value="KAH3818535.1"/>
    <property type="molecule type" value="Genomic_DNA"/>
</dbReference>
<dbReference type="AlphaFoldDB" id="A0A9D4GNM1"/>
<feature type="chain" id="PRO_5039524229" evidence="1">
    <location>
        <begin position="18"/>
        <end position="54"/>
    </location>
</feature>